<sequence length="392" mass="45778">MMVCMTVLKFKKQNQSSVTNHQAAKNNQIDDNHSAAVIYETQIQKYSKNFINDHLHTILGKSKTTHNSHKQTFPSFCDSIPSITKSEINSQDQQEKNEKIQLIKQTQLYSQMFVDALGPMNINQFTELITNRPNILQDIQPLITLISKIDPTLSIHLAQDDFNDQNVSMKKIQILYDWTMNQTNPSSDHYMNQLQERDSKINQLMDQITNYIFSKKTKIESRAQLIEEYCLKNILAYQQEDCTDVMGHAELYILNFVRSLLDAYQYEKFEPSFVKGPQDEKEDVLRQGAYYYLERALGGGVIVDKSRFANEKNQNYIEKIKLMQMEEESDEQERAQLGYANKILLEMTPEEQNNVLLGRLEMEMRKLSFMGTNQSVQMDSAVTREKRRRLFE</sequence>
<name>A0AAW2ZN28_9EUKA</name>
<evidence type="ECO:0000313" key="2">
    <source>
        <dbReference type="Proteomes" id="UP001431209"/>
    </source>
</evidence>
<organism evidence="1 2">
    <name type="scientific">Acrasis kona</name>
    <dbReference type="NCBI Taxonomy" id="1008807"/>
    <lineage>
        <taxon>Eukaryota</taxon>
        <taxon>Discoba</taxon>
        <taxon>Heterolobosea</taxon>
        <taxon>Tetramitia</taxon>
        <taxon>Eutetramitia</taxon>
        <taxon>Acrasidae</taxon>
        <taxon>Acrasis</taxon>
    </lineage>
</organism>
<dbReference type="EMBL" id="JAOPGA020001646">
    <property type="protein sequence ID" value="KAL0490155.1"/>
    <property type="molecule type" value="Genomic_DNA"/>
</dbReference>
<keyword evidence="2" id="KW-1185">Reference proteome</keyword>
<accession>A0AAW2ZN28</accession>
<gene>
    <name evidence="1" type="ORF">AKO1_006681</name>
</gene>
<dbReference type="Proteomes" id="UP001431209">
    <property type="component" value="Unassembled WGS sequence"/>
</dbReference>
<dbReference type="AlphaFoldDB" id="A0AAW2ZN28"/>
<evidence type="ECO:0000313" key="1">
    <source>
        <dbReference type="EMBL" id="KAL0490155.1"/>
    </source>
</evidence>
<comment type="caution">
    <text evidence="1">The sequence shown here is derived from an EMBL/GenBank/DDBJ whole genome shotgun (WGS) entry which is preliminary data.</text>
</comment>
<proteinExistence type="predicted"/>
<reference evidence="1 2" key="1">
    <citation type="submission" date="2024-03" db="EMBL/GenBank/DDBJ databases">
        <title>The Acrasis kona genome and developmental transcriptomes reveal deep origins of eukaryotic multicellular pathways.</title>
        <authorList>
            <person name="Sheikh S."/>
            <person name="Fu C.-J."/>
            <person name="Brown M.W."/>
            <person name="Baldauf S.L."/>
        </authorList>
    </citation>
    <scope>NUCLEOTIDE SEQUENCE [LARGE SCALE GENOMIC DNA]</scope>
    <source>
        <strain evidence="1 2">ATCC MYA-3509</strain>
    </source>
</reference>
<protein>
    <submittedName>
        <fullName evidence="1">Uncharacterized protein</fullName>
    </submittedName>
</protein>